<accession>A0AAW5B2X4</accession>
<organism evidence="1 2">
    <name type="scientific">Oceanobacillus jordanicus</name>
    <dbReference type="NCBI Taxonomy" id="2867266"/>
    <lineage>
        <taxon>Bacteria</taxon>
        <taxon>Bacillati</taxon>
        <taxon>Bacillota</taxon>
        <taxon>Bacilli</taxon>
        <taxon>Bacillales</taxon>
        <taxon>Bacillaceae</taxon>
        <taxon>Oceanobacillus</taxon>
    </lineage>
</organism>
<sequence>MLNLLNYEQEGRKEKLEVTNGILLGRSNILVSDRSINIIIYMGTSEKIVENIIIEWNYPHPPINVFFWCRELV</sequence>
<comment type="caution">
    <text evidence="1">The sequence shown here is derived from an EMBL/GenBank/DDBJ whole genome shotgun (WGS) entry which is preliminary data.</text>
</comment>
<gene>
    <name evidence="1" type="ORF">K3T81_05485</name>
</gene>
<protein>
    <submittedName>
        <fullName evidence="1">Uncharacterized protein</fullName>
    </submittedName>
</protein>
<dbReference type="AlphaFoldDB" id="A0AAW5B2X4"/>
<name>A0AAW5B2X4_9BACI</name>
<reference evidence="1 2" key="1">
    <citation type="journal article" date="2022" name="Evol. Bioinform. Online">
        <title>Draft Genome Sequence of Oceanobacillus jordanicus Strain GSFE11, a Halotolerant Plant Growth-Promoting Bacterial Endophyte Isolated From the Jordan Valley.</title>
        <authorList>
            <person name="Alhindi T."/>
            <person name="Albdaiwi R."/>
        </authorList>
    </citation>
    <scope>NUCLEOTIDE SEQUENCE [LARGE SCALE GENOMIC DNA]</scope>
    <source>
        <strain evidence="1 2">GSFE11</strain>
    </source>
</reference>
<evidence type="ECO:0000313" key="2">
    <source>
        <dbReference type="Proteomes" id="UP001199631"/>
    </source>
</evidence>
<dbReference type="EMBL" id="JAIFZM010000003">
    <property type="protein sequence ID" value="MCG3418597.1"/>
    <property type="molecule type" value="Genomic_DNA"/>
</dbReference>
<proteinExistence type="predicted"/>
<keyword evidence="2" id="KW-1185">Reference proteome</keyword>
<evidence type="ECO:0000313" key="1">
    <source>
        <dbReference type="EMBL" id="MCG3418597.1"/>
    </source>
</evidence>
<dbReference type="RefSeq" id="WP_238018740.1">
    <property type="nucleotide sequence ID" value="NZ_JAIFZM010000003.1"/>
</dbReference>
<dbReference type="Proteomes" id="UP001199631">
    <property type="component" value="Unassembled WGS sequence"/>
</dbReference>